<evidence type="ECO:0000256" key="1">
    <source>
        <dbReference type="RuleBase" id="RU003818"/>
    </source>
</evidence>
<dbReference type="EMBL" id="KB202591">
    <property type="protein sequence ID" value="ESO89423.1"/>
    <property type="molecule type" value="Genomic_DNA"/>
</dbReference>
<evidence type="ECO:0000256" key="2">
    <source>
        <dbReference type="SAM" id="MobiDB-lite"/>
    </source>
</evidence>
<dbReference type="HOGENOM" id="CLU_584345_0_0_1"/>
<dbReference type="InterPro" id="IPR000072">
    <property type="entry name" value="PDGF/VEGF_dom"/>
</dbReference>
<dbReference type="STRING" id="225164.V3ZE76"/>
<dbReference type="OMA" id="CICECEE"/>
<dbReference type="OrthoDB" id="6370328at2759"/>
<dbReference type="GO" id="GO:0016020">
    <property type="term" value="C:membrane"/>
    <property type="evidence" value="ECO:0007669"/>
    <property type="project" value="InterPro"/>
</dbReference>
<dbReference type="SMART" id="SM00141">
    <property type="entry name" value="PDGF"/>
    <property type="match status" value="1"/>
</dbReference>
<organism evidence="4 5">
    <name type="scientific">Lottia gigantea</name>
    <name type="common">Giant owl limpet</name>
    <dbReference type="NCBI Taxonomy" id="225164"/>
    <lineage>
        <taxon>Eukaryota</taxon>
        <taxon>Metazoa</taxon>
        <taxon>Spiralia</taxon>
        <taxon>Lophotrochozoa</taxon>
        <taxon>Mollusca</taxon>
        <taxon>Gastropoda</taxon>
        <taxon>Patellogastropoda</taxon>
        <taxon>Lottioidea</taxon>
        <taxon>Lottiidae</taxon>
        <taxon>Lottia</taxon>
    </lineage>
</organism>
<evidence type="ECO:0000259" key="3">
    <source>
        <dbReference type="PROSITE" id="PS50278"/>
    </source>
</evidence>
<dbReference type="GO" id="GO:0008083">
    <property type="term" value="F:growth factor activity"/>
    <property type="evidence" value="ECO:0007669"/>
    <property type="project" value="UniProtKB-KW"/>
</dbReference>
<gene>
    <name evidence="4" type="ORF">LOTGIDRAFT_165019</name>
</gene>
<dbReference type="InterPro" id="IPR029034">
    <property type="entry name" value="Cystine-knot_cytokine"/>
</dbReference>
<feature type="domain" description="Platelet-derived growth factor (PDGF) family profile" evidence="3">
    <location>
        <begin position="267"/>
        <end position="349"/>
    </location>
</feature>
<dbReference type="AlphaFoldDB" id="V3ZE76"/>
<reference evidence="4 5" key="1">
    <citation type="journal article" date="2013" name="Nature">
        <title>Insights into bilaterian evolution from three spiralian genomes.</title>
        <authorList>
            <person name="Simakov O."/>
            <person name="Marletaz F."/>
            <person name="Cho S.J."/>
            <person name="Edsinger-Gonzales E."/>
            <person name="Havlak P."/>
            <person name="Hellsten U."/>
            <person name="Kuo D.H."/>
            <person name="Larsson T."/>
            <person name="Lv J."/>
            <person name="Arendt D."/>
            <person name="Savage R."/>
            <person name="Osoegawa K."/>
            <person name="de Jong P."/>
            <person name="Grimwood J."/>
            <person name="Chapman J.A."/>
            <person name="Shapiro H."/>
            <person name="Aerts A."/>
            <person name="Otillar R.P."/>
            <person name="Terry A.Y."/>
            <person name="Boore J.L."/>
            <person name="Grigoriev I.V."/>
            <person name="Lindberg D.R."/>
            <person name="Seaver E.C."/>
            <person name="Weisblat D.A."/>
            <person name="Putnam N.H."/>
            <person name="Rokhsar D.S."/>
        </authorList>
    </citation>
    <scope>NUCLEOTIDE SEQUENCE [LARGE SCALE GENOMIC DNA]</scope>
</reference>
<dbReference type="GeneID" id="20239891"/>
<dbReference type="RefSeq" id="XP_009059786.1">
    <property type="nucleotide sequence ID" value="XM_009061538.1"/>
</dbReference>
<dbReference type="CTD" id="20239891"/>
<dbReference type="Gene3D" id="2.10.90.10">
    <property type="entry name" value="Cystine-knot cytokines"/>
    <property type="match status" value="1"/>
</dbReference>
<dbReference type="KEGG" id="lgi:LOTGIDRAFT_165019"/>
<keyword evidence="5" id="KW-1185">Reference proteome</keyword>
<dbReference type="PANTHER" id="PTHR21719:SF1">
    <property type="entry name" value="FI06402P-RELATED"/>
    <property type="match status" value="1"/>
</dbReference>
<comment type="similarity">
    <text evidence="1">Belongs to the PDGF/VEGF growth factor family.</text>
</comment>
<dbReference type="PROSITE" id="PS50278">
    <property type="entry name" value="PDGF_2"/>
    <property type="match status" value="1"/>
</dbReference>
<accession>V3ZE76</accession>
<dbReference type="SUPFAM" id="SSF57501">
    <property type="entry name" value="Cystine-knot cytokines"/>
    <property type="match status" value="1"/>
</dbReference>
<proteinExistence type="inferred from homology"/>
<sequence>MTLPLVNSRGKKKGRRFGYLASKLFQFYPTVQVQKRRASYSVQQADNFQQKVPFPELAEYYQCHHCRQLQSGSSFNSSSTSLSPSSSSTSSSSSAPTWNRMRVLRLLGQCVLLVLFATCTGIIFNKTLDSDYDSIENVNQFVDSEVLTDMTIQTLSMNDFHNSIRRLNKSYDIIRIFLQEKDISDDQIHELLAARTMENLLTGKSEKKRENSDDYDFEFDYEDEKMAIAGTNMFEEELSEAYHHMEEMETSPMSQCKYPQPEIVHVEAENHFNRMLYPECTILYRCRNTSGCCGNKSQECGPKYLQVVKKTFLVLSVSEKGGTVRPHETLLETRTFINHTECGCKERKGLPGCHQECPFPFVKFRPELRCICDCLEGENEENIICRTIKDGLYPLTEKDLECIKSGKCMTPECTVKESPFQIRTGFCPEISVDELGRKGYINAEKQNKPKNKKKNRHEKKKRRKYRRH</sequence>
<dbReference type="PANTHER" id="PTHR21719">
    <property type="entry name" value="FI06402P-RELATED"/>
    <property type="match status" value="1"/>
</dbReference>
<protein>
    <recommendedName>
        <fullName evidence="3">Platelet-derived growth factor (PDGF) family profile domain-containing protein</fullName>
    </recommendedName>
</protein>
<dbReference type="Proteomes" id="UP000030746">
    <property type="component" value="Unassembled WGS sequence"/>
</dbReference>
<feature type="compositionally biased region" description="Basic residues" evidence="2">
    <location>
        <begin position="448"/>
        <end position="468"/>
    </location>
</feature>
<feature type="region of interest" description="Disordered" evidence="2">
    <location>
        <begin position="441"/>
        <end position="468"/>
    </location>
</feature>
<evidence type="ECO:0000313" key="5">
    <source>
        <dbReference type="Proteomes" id="UP000030746"/>
    </source>
</evidence>
<name>V3ZE76_LOTGI</name>
<keyword evidence="1" id="KW-0339">Growth factor</keyword>
<evidence type="ECO:0000313" key="4">
    <source>
        <dbReference type="EMBL" id="ESO89423.1"/>
    </source>
</evidence>
<dbReference type="Pfam" id="PF00341">
    <property type="entry name" value="PDGF"/>
    <property type="match status" value="1"/>
</dbReference>